<keyword evidence="2" id="KW-1185">Reference proteome</keyword>
<protein>
    <submittedName>
        <fullName evidence="1">Uncharacterized protein</fullName>
    </submittedName>
</protein>
<gene>
    <name evidence="1" type="ORF">XA3_18950</name>
</gene>
<accession>A0AAU9D6I3</accession>
<dbReference type="Proteomes" id="UP001321861">
    <property type="component" value="Chromosome"/>
</dbReference>
<organism evidence="1 2">
    <name type="scientific">Xylocopilactobacillus apicola</name>
    <dbReference type="NCBI Taxonomy" id="2932184"/>
    <lineage>
        <taxon>Bacteria</taxon>
        <taxon>Bacillati</taxon>
        <taxon>Bacillota</taxon>
        <taxon>Bacilli</taxon>
        <taxon>Lactobacillales</taxon>
        <taxon>Lactobacillaceae</taxon>
        <taxon>Xylocopilactobacillus</taxon>
    </lineage>
</organism>
<name>A0AAU9D6I3_9LACO</name>
<sequence length="64" mass="7348">MYKTSKLLEGEITELTDTKNRAAHCFASIKYLDDPKVSLLQVNLTPKFKKLLNDNYTVIIMKIS</sequence>
<reference evidence="1 2" key="1">
    <citation type="journal article" date="2023" name="Microbiol. Spectr.">
        <title>Symbiosis of Carpenter Bees with Uncharacterized Lactic Acid Bacteria Showing NAD Auxotrophy.</title>
        <authorList>
            <person name="Kawasaki S."/>
            <person name="Ozawa K."/>
            <person name="Mori T."/>
            <person name="Yamamoto A."/>
            <person name="Ito M."/>
            <person name="Ohkuma M."/>
            <person name="Sakamoto M."/>
            <person name="Matsutani M."/>
        </authorList>
    </citation>
    <scope>NUCLEOTIDE SEQUENCE [LARGE SCALE GENOMIC DNA]</scope>
    <source>
        <strain evidence="1 2">XA3</strain>
    </source>
</reference>
<proteinExistence type="predicted"/>
<dbReference type="KEGG" id="xap:XA3_18950"/>
<dbReference type="AlphaFoldDB" id="A0AAU9D6I3"/>
<evidence type="ECO:0000313" key="1">
    <source>
        <dbReference type="EMBL" id="BDR59454.1"/>
    </source>
</evidence>
<dbReference type="EMBL" id="AP026802">
    <property type="protein sequence ID" value="BDR59454.1"/>
    <property type="molecule type" value="Genomic_DNA"/>
</dbReference>
<evidence type="ECO:0000313" key="2">
    <source>
        <dbReference type="Proteomes" id="UP001321861"/>
    </source>
</evidence>